<keyword evidence="12" id="KW-1015">Disulfide bond</keyword>
<evidence type="ECO:0000256" key="11">
    <source>
        <dbReference type="ARBA" id="ARBA00023136"/>
    </source>
</evidence>
<feature type="transmembrane region" description="Helical" evidence="16">
    <location>
        <begin position="42"/>
        <end position="59"/>
    </location>
</feature>
<evidence type="ECO:0000259" key="17">
    <source>
        <dbReference type="PROSITE" id="PS51007"/>
    </source>
</evidence>
<dbReference type="GO" id="GO:0015035">
    <property type="term" value="F:protein-disulfide reductase activity"/>
    <property type="evidence" value="ECO:0007669"/>
    <property type="project" value="InterPro"/>
</dbReference>
<dbReference type="PANTHER" id="PTHR43469:SF1">
    <property type="entry name" value="SPBETA PROPHAGE-DERIVED DISULFIDE BOND FORMATION PROTEIN B"/>
    <property type="match status" value="1"/>
</dbReference>
<dbReference type="SUPFAM" id="SSF158442">
    <property type="entry name" value="DsbB-like"/>
    <property type="match status" value="1"/>
</dbReference>
<dbReference type="GO" id="GO:0009055">
    <property type="term" value="F:electron transfer activity"/>
    <property type="evidence" value="ECO:0007669"/>
    <property type="project" value="InterPro"/>
</dbReference>
<gene>
    <name evidence="18" type="ORF">F4X14_19090</name>
</gene>
<dbReference type="Pfam" id="PF02600">
    <property type="entry name" value="DsbB"/>
    <property type="match status" value="1"/>
</dbReference>
<evidence type="ECO:0000256" key="14">
    <source>
        <dbReference type="ARBA" id="ARBA00023284"/>
    </source>
</evidence>
<evidence type="ECO:0000256" key="6">
    <source>
        <dbReference type="ARBA" id="ARBA00022723"/>
    </source>
</evidence>
<evidence type="ECO:0000256" key="12">
    <source>
        <dbReference type="ARBA" id="ARBA00023157"/>
    </source>
</evidence>
<comment type="subcellular location">
    <subcellularLocation>
        <location evidence="1">Membrane</location>
        <topology evidence="1">Multi-pass membrane protein</topology>
    </subcellularLocation>
</comment>
<dbReference type="Gene3D" id="1.10.760.10">
    <property type="entry name" value="Cytochrome c-like domain"/>
    <property type="match status" value="1"/>
</dbReference>
<evidence type="ECO:0000256" key="5">
    <source>
        <dbReference type="ARBA" id="ARBA00022692"/>
    </source>
</evidence>
<evidence type="ECO:0000256" key="2">
    <source>
        <dbReference type="ARBA" id="ARBA00007602"/>
    </source>
</evidence>
<evidence type="ECO:0000256" key="3">
    <source>
        <dbReference type="ARBA" id="ARBA00022448"/>
    </source>
</evidence>
<dbReference type="GO" id="GO:0016020">
    <property type="term" value="C:membrane"/>
    <property type="evidence" value="ECO:0007669"/>
    <property type="project" value="UniProtKB-SubCell"/>
</dbReference>
<dbReference type="GO" id="GO:0006457">
    <property type="term" value="P:protein folding"/>
    <property type="evidence" value="ECO:0007669"/>
    <property type="project" value="InterPro"/>
</dbReference>
<evidence type="ECO:0000256" key="1">
    <source>
        <dbReference type="ARBA" id="ARBA00004141"/>
    </source>
</evidence>
<evidence type="ECO:0000256" key="4">
    <source>
        <dbReference type="ARBA" id="ARBA00022617"/>
    </source>
</evidence>
<sequence length="304" mass="32302">MNSSRFWTKLGLYGALITAWTATMGSLYFSEVSGFTPCTLCWYQRILMYPLAGLLTLGIMRRDPHLPHLVLPFSLVGQGVAVYHFLLQKTPYFGSPSSCGIGVTCATVWLDWFGFITIPLLAMFGFMAVTTGMLMVIAADAGGAGKAWPYRWPRWPVPFVVLIAVGLYVAGAARAGKIHVSLPDVELPFVSELPFLELSADPTPTPAPSATPTSLENGAALYAQACAPCHGEHGIGVEGLGTALADSPHVSGLTDDELVTVIRDGRAADAADNRTGIAMPPSGGQSGLTDEQIGDIVLYIKSLQ</sequence>
<reference evidence="18" key="1">
    <citation type="submission" date="2019-09" db="EMBL/GenBank/DDBJ databases">
        <title>Characterisation of the sponge microbiome using genome-centric metagenomics.</title>
        <authorList>
            <person name="Engelberts J.P."/>
            <person name="Robbins S.J."/>
            <person name="De Goeij J.M."/>
            <person name="Aranda M."/>
            <person name="Bell S.C."/>
            <person name="Webster N.S."/>
        </authorList>
    </citation>
    <scope>NUCLEOTIDE SEQUENCE</scope>
    <source>
        <strain evidence="18">SB0661_bin_32</strain>
    </source>
</reference>
<dbReference type="PANTHER" id="PTHR43469">
    <property type="entry name" value="DISULFIDE FORMATION PROTEIN-RELATED"/>
    <property type="match status" value="1"/>
</dbReference>
<dbReference type="InterPro" id="IPR009056">
    <property type="entry name" value="Cyt_c-like_dom"/>
</dbReference>
<comment type="caution">
    <text evidence="18">The sequence shown here is derived from an EMBL/GenBank/DDBJ whole genome shotgun (WGS) entry which is preliminary data.</text>
</comment>
<evidence type="ECO:0000256" key="10">
    <source>
        <dbReference type="ARBA" id="ARBA00023004"/>
    </source>
</evidence>
<keyword evidence="5 16" id="KW-0812">Transmembrane</keyword>
<keyword evidence="7" id="KW-0249">Electron transport</keyword>
<protein>
    <submittedName>
        <fullName evidence="18">Disulfide bond formation protein B</fullName>
    </submittedName>
</protein>
<evidence type="ECO:0000256" key="9">
    <source>
        <dbReference type="ARBA" id="ARBA00023002"/>
    </source>
</evidence>
<comment type="similarity">
    <text evidence="2">Belongs to the DsbB family. BdbC subfamily.</text>
</comment>
<keyword evidence="6 15" id="KW-0479">Metal-binding</keyword>
<dbReference type="InterPro" id="IPR036909">
    <property type="entry name" value="Cyt_c-like_dom_sf"/>
</dbReference>
<dbReference type="InterPro" id="IPR003752">
    <property type="entry name" value="DiS_bond_form_DsbB/BdbC"/>
</dbReference>
<dbReference type="GO" id="GO:0046872">
    <property type="term" value="F:metal ion binding"/>
    <property type="evidence" value="ECO:0007669"/>
    <property type="project" value="UniProtKB-KW"/>
</dbReference>
<keyword evidence="10 15" id="KW-0408">Iron</keyword>
<feature type="transmembrane region" description="Helical" evidence="16">
    <location>
        <begin position="12"/>
        <end position="30"/>
    </location>
</feature>
<evidence type="ECO:0000313" key="18">
    <source>
        <dbReference type="EMBL" id="MYC97068.1"/>
    </source>
</evidence>
<dbReference type="Gene3D" id="1.20.1550.10">
    <property type="entry name" value="DsbB-like"/>
    <property type="match status" value="1"/>
</dbReference>
<keyword evidence="8 16" id="KW-1133">Transmembrane helix</keyword>
<evidence type="ECO:0000256" key="15">
    <source>
        <dbReference type="PROSITE-ProRule" id="PRU00433"/>
    </source>
</evidence>
<dbReference type="GO" id="GO:0020037">
    <property type="term" value="F:heme binding"/>
    <property type="evidence" value="ECO:0007669"/>
    <property type="project" value="InterPro"/>
</dbReference>
<evidence type="ECO:0000256" key="13">
    <source>
        <dbReference type="ARBA" id="ARBA00023186"/>
    </source>
</evidence>
<keyword evidence="13" id="KW-0143">Chaperone</keyword>
<dbReference type="EMBL" id="VXMH01000104">
    <property type="protein sequence ID" value="MYC97068.1"/>
    <property type="molecule type" value="Genomic_DNA"/>
</dbReference>
<proteinExistence type="inferred from homology"/>
<keyword evidence="14" id="KW-0676">Redox-active center</keyword>
<feature type="transmembrane region" description="Helical" evidence="16">
    <location>
        <begin position="155"/>
        <end position="173"/>
    </location>
</feature>
<organism evidence="18">
    <name type="scientific">Caldilineaceae bacterium SB0661_bin_32</name>
    <dbReference type="NCBI Taxonomy" id="2605255"/>
    <lineage>
        <taxon>Bacteria</taxon>
        <taxon>Bacillati</taxon>
        <taxon>Chloroflexota</taxon>
        <taxon>Caldilineae</taxon>
        <taxon>Caldilineales</taxon>
        <taxon>Caldilineaceae</taxon>
    </lineage>
</organism>
<dbReference type="PROSITE" id="PS51007">
    <property type="entry name" value="CYTC"/>
    <property type="match status" value="1"/>
</dbReference>
<dbReference type="NCBIfam" id="NF002849">
    <property type="entry name" value="PRK03113.1"/>
    <property type="match status" value="1"/>
</dbReference>
<accession>A0A6B1DBE9</accession>
<feature type="transmembrane region" description="Helical" evidence="16">
    <location>
        <begin position="66"/>
        <end position="86"/>
    </location>
</feature>
<dbReference type="SUPFAM" id="SSF46626">
    <property type="entry name" value="Cytochrome c"/>
    <property type="match status" value="1"/>
</dbReference>
<name>A0A6B1DBE9_9CHLR</name>
<feature type="domain" description="Cytochrome c" evidence="17">
    <location>
        <begin position="213"/>
        <end position="304"/>
    </location>
</feature>
<dbReference type="InterPro" id="IPR023380">
    <property type="entry name" value="DsbB-like_sf"/>
</dbReference>
<evidence type="ECO:0000256" key="7">
    <source>
        <dbReference type="ARBA" id="ARBA00022982"/>
    </source>
</evidence>
<keyword evidence="9" id="KW-0560">Oxidoreductase</keyword>
<keyword evidence="3" id="KW-0813">Transport</keyword>
<evidence type="ECO:0000256" key="8">
    <source>
        <dbReference type="ARBA" id="ARBA00022989"/>
    </source>
</evidence>
<keyword evidence="4 15" id="KW-0349">Heme</keyword>
<dbReference type="InterPro" id="IPR012187">
    <property type="entry name" value="Disulphide_bond_form_BdbC"/>
</dbReference>
<keyword evidence="11 16" id="KW-0472">Membrane</keyword>
<evidence type="ECO:0000256" key="16">
    <source>
        <dbReference type="SAM" id="Phobius"/>
    </source>
</evidence>
<dbReference type="Pfam" id="PF13442">
    <property type="entry name" value="Cytochrome_CBB3"/>
    <property type="match status" value="1"/>
</dbReference>
<dbReference type="AlphaFoldDB" id="A0A6B1DBE9"/>